<dbReference type="AlphaFoldDB" id="A0A147JCY1"/>
<keyword evidence="4" id="KW-0472">Membrane</keyword>
<evidence type="ECO:0000256" key="1">
    <source>
        <dbReference type="ARBA" id="ARBA00004240"/>
    </source>
</evidence>
<evidence type="ECO:0000313" key="5">
    <source>
        <dbReference type="EMBL" id="KTW17283.1"/>
    </source>
</evidence>
<dbReference type="SUPFAM" id="SSF53474">
    <property type="entry name" value="alpha/beta-Hydrolases"/>
    <property type="match status" value="1"/>
</dbReference>
<evidence type="ECO:0000313" key="6">
    <source>
        <dbReference type="Proteomes" id="UP000074410"/>
    </source>
</evidence>
<reference evidence="5 6" key="1">
    <citation type="journal article" date="2016" name="Front. Microbiol.">
        <title>Genomic Resource of Rice Seed Associated Bacteria.</title>
        <authorList>
            <person name="Midha S."/>
            <person name="Bansal K."/>
            <person name="Sharma S."/>
            <person name="Kumar N."/>
            <person name="Patil P.P."/>
            <person name="Chaudhry V."/>
            <person name="Patil P.B."/>
        </authorList>
    </citation>
    <scope>NUCLEOTIDE SEQUENCE [LARGE SCALE GENOMIC DNA]</scope>
    <source>
        <strain evidence="5 6">NS258</strain>
    </source>
</reference>
<dbReference type="PANTHER" id="PTHR48182:SF2">
    <property type="entry name" value="PROTEIN SERAC1"/>
    <property type="match status" value="1"/>
</dbReference>
<comment type="subcellular location">
    <subcellularLocation>
        <location evidence="1">Endoplasmic reticulum</location>
    </subcellularLocation>
    <subcellularLocation>
        <location evidence="2">Membrane</location>
    </subcellularLocation>
</comment>
<dbReference type="GO" id="GO:0016020">
    <property type="term" value="C:membrane"/>
    <property type="evidence" value="ECO:0007669"/>
    <property type="project" value="UniProtKB-SubCell"/>
</dbReference>
<organism evidence="5 6">
    <name type="scientific">Sphingomonas sanguinis</name>
    <dbReference type="NCBI Taxonomy" id="33051"/>
    <lineage>
        <taxon>Bacteria</taxon>
        <taxon>Pseudomonadati</taxon>
        <taxon>Pseudomonadota</taxon>
        <taxon>Alphaproteobacteria</taxon>
        <taxon>Sphingomonadales</taxon>
        <taxon>Sphingomonadaceae</taxon>
        <taxon>Sphingomonas</taxon>
    </lineage>
</organism>
<accession>A0A147JCY1</accession>
<dbReference type="PATRIC" id="fig|33051.5.peg.438"/>
<keyword evidence="3" id="KW-0256">Endoplasmic reticulum</keyword>
<name>A0A147JCY1_9SPHN</name>
<comment type="caution">
    <text evidence="5">The sequence shown here is derived from an EMBL/GenBank/DDBJ whole genome shotgun (WGS) entry which is preliminary data.</text>
</comment>
<dbReference type="Pfam" id="PF20308">
    <property type="entry name" value="TPR-S"/>
    <property type="match status" value="1"/>
</dbReference>
<evidence type="ECO:0000256" key="2">
    <source>
        <dbReference type="ARBA" id="ARBA00004370"/>
    </source>
</evidence>
<dbReference type="Proteomes" id="UP000074410">
    <property type="component" value="Unassembled WGS sequence"/>
</dbReference>
<dbReference type="InterPro" id="IPR029058">
    <property type="entry name" value="AB_hydrolase_fold"/>
</dbReference>
<evidence type="ECO:0000256" key="3">
    <source>
        <dbReference type="ARBA" id="ARBA00022824"/>
    </source>
</evidence>
<gene>
    <name evidence="5" type="ORF">NS258_02475</name>
</gene>
<dbReference type="InterPro" id="IPR046880">
    <property type="entry name" value="TPR-S"/>
</dbReference>
<protein>
    <submittedName>
        <fullName evidence="5">Uncharacterized protein</fullName>
    </submittedName>
</protein>
<proteinExistence type="predicted"/>
<dbReference type="InterPro" id="IPR052374">
    <property type="entry name" value="SERAC1"/>
</dbReference>
<dbReference type="Gene3D" id="3.40.50.1820">
    <property type="entry name" value="alpha/beta hydrolase"/>
    <property type="match status" value="1"/>
</dbReference>
<dbReference type="EMBL" id="LDTC01000012">
    <property type="protein sequence ID" value="KTW17283.1"/>
    <property type="molecule type" value="Genomic_DNA"/>
</dbReference>
<sequence>MTACRIGGGRAAVLFVHGFQGGVGTTWSCFIEKLLSDADLADWDVFSIGFPSRLSLDLPVWEGDPGIVLCARSMATKLRSSVLSGYASIAVVAHSMGGLVAQRAVLDTDLLDRRLSHLMLFGTPSAGLVKAGLLRLLKLQLNDMAKDGAFVTRLRADWDERFTSPPSFAFRTVAGESDAFVPPWSSLDPFAPAHHEAVPGNHVEIVRPRSRSDPSYDLFKRVLRNNAAPHSATETARVAVERGEYRRAIELLEPRFHSLDANAVVTLALALDSEGENNRALQVLEDWSGDERHTDRKGALAGRLKRRWLLERQQEDFDRALELYRMSGAVAVAAGDYAQAFYHAINVAFLLIAATRGDEPVPREALEAAAIAAEHCLLAPESPWRTATLAEVKLILGDLEGAAIDYEAAASAATTVRDRNSMYSQATALAARIHGVAGRERVDRAFGIVSPDR</sequence>
<evidence type="ECO:0000256" key="4">
    <source>
        <dbReference type="ARBA" id="ARBA00023136"/>
    </source>
</evidence>
<dbReference type="PANTHER" id="PTHR48182">
    <property type="entry name" value="PROTEIN SERAC1"/>
    <property type="match status" value="1"/>
</dbReference>